<feature type="domain" description="SAC" evidence="5">
    <location>
        <begin position="312"/>
        <end position="671"/>
    </location>
</feature>
<dbReference type="PROSITE" id="PS50275">
    <property type="entry name" value="SAC"/>
    <property type="match status" value="1"/>
</dbReference>
<feature type="region of interest" description="Disordered" evidence="4">
    <location>
        <begin position="1"/>
        <end position="81"/>
    </location>
</feature>
<dbReference type="PANTHER" id="PTHR45738:SF5">
    <property type="entry name" value="POLYPHOSPHOINOSITIDE PHOSPHATASE"/>
    <property type="match status" value="1"/>
</dbReference>
<keyword evidence="2" id="KW-0378">Hydrolase</keyword>
<evidence type="ECO:0000256" key="3">
    <source>
        <dbReference type="ARBA" id="ARBA00023136"/>
    </source>
</evidence>
<feature type="compositionally biased region" description="Basic and acidic residues" evidence="4">
    <location>
        <begin position="1"/>
        <end position="10"/>
    </location>
</feature>
<dbReference type="AlphaFoldDB" id="A0A3N4I9H8"/>
<name>A0A3N4I9H8_ASCIM</name>
<dbReference type="OrthoDB" id="405996at2759"/>
<evidence type="ECO:0000313" key="7">
    <source>
        <dbReference type="Proteomes" id="UP000275078"/>
    </source>
</evidence>
<gene>
    <name evidence="6" type="ORF">BJ508DRAFT_413907</name>
</gene>
<dbReference type="Proteomes" id="UP000275078">
    <property type="component" value="Unassembled WGS sequence"/>
</dbReference>
<feature type="compositionally biased region" description="Pro residues" evidence="4">
    <location>
        <begin position="877"/>
        <end position="895"/>
    </location>
</feature>
<reference evidence="6 7" key="1">
    <citation type="journal article" date="2018" name="Nat. Ecol. Evol.">
        <title>Pezizomycetes genomes reveal the molecular basis of ectomycorrhizal truffle lifestyle.</title>
        <authorList>
            <person name="Murat C."/>
            <person name="Payen T."/>
            <person name="Noel B."/>
            <person name="Kuo A."/>
            <person name="Morin E."/>
            <person name="Chen J."/>
            <person name="Kohler A."/>
            <person name="Krizsan K."/>
            <person name="Balestrini R."/>
            <person name="Da Silva C."/>
            <person name="Montanini B."/>
            <person name="Hainaut M."/>
            <person name="Levati E."/>
            <person name="Barry K.W."/>
            <person name="Belfiori B."/>
            <person name="Cichocki N."/>
            <person name="Clum A."/>
            <person name="Dockter R.B."/>
            <person name="Fauchery L."/>
            <person name="Guy J."/>
            <person name="Iotti M."/>
            <person name="Le Tacon F."/>
            <person name="Lindquist E.A."/>
            <person name="Lipzen A."/>
            <person name="Malagnac F."/>
            <person name="Mello A."/>
            <person name="Molinier V."/>
            <person name="Miyauchi S."/>
            <person name="Poulain J."/>
            <person name="Riccioni C."/>
            <person name="Rubini A."/>
            <person name="Sitrit Y."/>
            <person name="Splivallo R."/>
            <person name="Traeger S."/>
            <person name="Wang M."/>
            <person name="Zifcakova L."/>
            <person name="Wipf D."/>
            <person name="Zambonelli A."/>
            <person name="Paolocci F."/>
            <person name="Nowrousian M."/>
            <person name="Ottonello S."/>
            <person name="Baldrian P."/>
            <person name="Spatafora J.W."/>
            <person name="Henrissat B."/>
            <person name="Nagy L.G."/>
            <person name="Aury J.M."/>
            <person name="Wincker P."/>
            <person name="Grigoriev I.V."/>
            <person name="Bonfante P."/>
            <person name="Martin F.M."/>
        </authorList>
    </citation>
    <scope>NUCLEOTIDE SEQUENCE [LARGE SCALE GENOMIC DNA]</scope>
    <source>
        <strain evidence="6 7">RN42</strain>
    </source>
</reference>
<evidence type="ECO:0000256" key="2">
    <source>
        <dbReference type="ARBA" id="ARBA00022801"/>
    </source>
</evidence>
<dbReference type="InterPro" id="IPR002013">
    <property type="entry name" value="SAC_dom"/>
</dbReference>
<dbReference type="PANTHER" id="PTHR45738">
    <property type="entry name" value="POLYPHOSPHOINOSITIDE PHOSPHATASE"/>
    <property type="match status" value="1"/>
</dbReference>
<feature type="region of interest" description="Disordered" evidence="4">
    <location>
        <begin position="142"/>
        <end position="161"/>
    </location>
</feature>
<feature type="region of interest" description="Disordered" evidence="4">
    <location>
        <begin position="1045"/>
        <end position="1070"/>
    </location>
</feature>
<organism evidence="6 7">
    <name type="scientific">Ascobolus immersus RN42</name>
    <dbReference type="NCBI Taxonomy" id="1160509"/>
    <lineage>
        <taxon>Eukaryota</taxon>
        <taxon>Fungi</taxon>
        <taxon>Dikarya</taxon>
        <taxon>Ascomycota</taxon>
        <taxon>Pezizomycotina</taxon>
        <taxon>Pezizomycetes</taxon>
        <taxon>Pezizales</taxon>
        <taxon>Ascobolaceae</taxon>
        <taxon>Ascobolus</taxon>
    </lineage>
</organism>
<evidence type="ECO:0000256" key="1">
    <source>
        <dbReference type="ARBA" id="ARBA00004308"/>
    </source>
</evidence>
<dbReference type="GO" id="GO:0012505">
    <property type="term" value="C:endomembrane system"/>
    <property type="evidence" value="ECO:0007669"/>
    <property type="project" value="UniProtKB-SubCell"/>
</dbReference>
<accession>A0A3N4I9H8</accession>
<feature type="region of interest" description="Disordered" evidence="4">
    <location>
        <begin position="823"/>
        <end position="900"/>
    </location>
</feature>
<dbReference type="GO" id="GO:0046856">
    <property type="term" value="P:phosphatidylinositol dephosphorylation"/>
    <property type="evidence" value="ECO:0007669"/>
    <property type="project" value="InterPro"/>
</dbReference>
<evidence type="ECO:0000313" key="6">
    <source>
        <dbReference type="EMBL" id="RPA82743.1"/>
    </source>
</evidence>
<proteinExistence type="predicted"/>
<dbReference type="Pfam" id="PF02383">
    <property type="entry name" value="Syja_N"/>
    <property type="match status" value="1"/>
</dbReference>
<dbReference type="InterPro" id="IPR043573">
    <property type="entry name" value="Fig4-like"/>
</dbReference>
<evidence type="ECO:0000259" key="5">
    <source>
        <dbReference type="PROSITE" id="PS50275"/>
    </source>
</evidence>
<feature type="compositionally biased region" description="Polar residues" evidence="4">
    <location>
        <begin position="38"/>
        <end position="66"/>
    </location>
</feature>
<evidence type="ECO:0000256" key="4">
    <source>
        <dbReference type="SAM" id="MobiDB-lite"/>
    </source>
</evidence>
<comment type="subcellular location">
    <subcellularLocation>
        <location evidence="1">Endomembrane system</location>
    </subcellularLocation>
</comment>
<keyword evidence="3" id="KW-0472">Membrane</keyword>
<dbReference type="GO" id="GO:0043813">
    <property type="term" value="F:phosphatidylinositol-3,5-bisphosphate 5-phosphatase activity"/>
    <property type="evidence" value="ECO:0007669"/>
    <property type="project" value="InterPro"/>
</dbReference>
<sequence>MSEEKPERGNEPSLHSFPGDNNQTKTEDPGSPPPLLHSSITTLESTSFKSASVPASLSGVAATSKQAIVEGPGPRPSVVTSASANNIPTLQIDPIAANSPTTRRASKGEAFFPQLLNNPPATPYPKSHLEFFDDRYDESGMPYGFERTPINPARKKDPREDERVSEEAIHRMHKYTLYETAHRFYIVGSDLADTTSRILKIDRTADDGELSLVEDDVEYTRAEMNGLLATIEDGNKSTGGLKVKMHFWGVLGFIRFTGPYYMLLITKRSIVGVIGGHYIYQIENTELVPLTDVNPQKKPTHPQEEARFLQILGNLDLTRSFYFSYSYDITRTLQHNIIRAREALSKGLAHPEKHDYNDMFAWNHYLLQPAVDHMKNPFDWCLPIIHGYVDQSNISVYGRQVYITIIARRSRYFAGARFLKRGANDLGYVANDVETEQIVSEQLTTSFHWPNDLLYANPTYTSYVQHRGSIPLFWTQENNAATPKPPIELNVVDPFFSAAALHFDNMFERYGTPIIVLNLVKSREKQPRESLLLKEFTQAISYLNQFLPKDKEIRHIAWDMSRASKSHGLDVIETLETIAENVLNTTGFFHNGSNPTYPPKLQNGVCRTNCIDCLDRTNAAQFVIGKRALGHQLHALGIISETGLEFDTDAVNLFTHMYHDHGDTIAVQYAGSHLVNTMETYRKINQWTSHSRDMIESFKRYYNNAFLDGLRQEAYNLFLGNYIFAQGQPMLWDLSTDYYLHHADPRVQRKRRSYKKWWTPAHLKNKTLPETVYPSLEKKPVGFFDNYWNEYYRPRGLTSFHKMFTYNMNSTLRYIPHRQTKDGRYDLSPFRVRTPGHTTHSHGQKDEKHKRKKPPSLPQIPWFTTSTPAPAKEPPRKLLPPPPALPNLYPPPSQAPPKHVPKAQWPLATLVSSLVNPSVPDETQKEYEKYIDYPQHLKLAAYKDSDSIIEMDEPGSEYVGYVNGYDLGGSGSDSKGNETVYNYNKKAFVDAESEREEMAYFEDWCTIPEDPLTVREDEVYQKKYKAYLRSVGGLWILGDGRREREGRGSLDNGNRGLRGSMDNGRGHNYV</sequence>
<dbReference type="STRING" id="1160509.A0A3N4I9H8"/>
<keyword evidence="7" id="KW-1185">Reference proteome</keyword>
<dbReference type="EMBL" id="ML119669">
    <property type="protein sequence ID" value="RPA82743.1"/>
    <property type="molecule type" value="Genomic_DNA"/>
</dbReference>
<protein>
    <recommendedName>
        <fullName evidence="5">SAC domain-containing protein</fullName>
    </recommendedName>
</protein>